<dbReference type="InterPro" id="IPR057326">
    <property type="entry name" value="KR_dom"/>
</dbReference>
<dbReference type="InterPro" id="IPR016036">
    <property type="entry name" value="Malonyl_transacylase_ACP-bd"/>
</dbReference>
<dbReference type="SMART" id="SM00825">
    <property type="entry name" value="PKS_KS"/>
    <property type="match status" value="1"/>
</dbReference>
<dbReference type="FunFam" id="3.40.47.10:FF:000019">
    <property type="entry name" value="Polyketide synthase type I"/>
    <property type="match status" value="1"/>
</dbReference>
<dbReference type="Gene3D" id="3.40.50.150">
    <property type="entry name" value="Vaccinia Virus protein VP39"/>
    <property type="match status" value="1"/>
</dbReference>
<reference evidence="14" key="1">
    <citation type="submission" date="2021-05" db="EMBL/GenBank/DDBJ databases">
        <authorList>
            <person name="Stam R."/>
        </authorList>
    </citation>
    <scope>NUCLEOTIDE SEQUENCE</scope>
    <source>
        <strain evidence="14">CS162</strain>
    </source>
</reference>
<dbReference type="InterPro" id="IPR013120">
    <property type="entry name" value="FAR_NAD-bd"/>
</dbReference>
<dbReference type="InterPro" id="IPR006162">
    <property type="entry name" value="Ppantetheine_attach_site"/>
</dbReference>
<evidence type="ECO:0000256" key="6">
    <source>
        <dbReference type="ARBA" id="ARBA00022691"/>
    </source>
</evidence>
<keyword evidence="7" id="KW-0560">Oxidoreductase</keyword>
<accession>A0A8J2IA30</accession>
<dbReference type="SUPFAM" id="SSF51735">
    <property type="entry name" value="NAD(P)-binding Rossmann-fold domains"/>
    <property type="match status" value="2"/>
</dbReference>
<dbReference type="SUPFAM" id="SSF53335">
    <property type="entry name" value="S-adenosyl-L-methionine-dependent methyltransferases"/>
    <property type="match status" value="1"/>
</dbReference>
<proteinExistence type="predicted"/>
<dbReference type="RefSeq" id="XP_043173375.1">
    <property type="nucleotide sequence ID" value="XM_043317440.1"/>
</dbReference>
<dbReference type="Pfam" id="PF08242">
    <property type="entry name" value="Methyltransf_12"/>
    <property type="match status" value="1"/>
</dbReference>
<dbReference type="Pfam" id="PF00698">
    <property type="entry name" value="Acyl_transf_1"/>
    <property type="match status" value="1"/>
</dbReference>
<keyword evidence="8" id="KW-0511">Multifunctional enzyme</keyword>
<dbReference type="Pfam" id="PF08659">
    <property type="entry name" value="KR"/>
    <property type="match status" value="1"/>
</dbReference>
<dbReference type="GO" id="GO:0032259">
    <property type="term" value="P:methylation"/>
    <property type="evidence" value="ECO:0007669"/>
    <property type="project" value="UniProtKB-KW"/>
</dbReference>
<evidence type="ECO:0000256" key="9">
    <source>
        <dbReference type="PROSITE-ProRule" id="PRU01363"/>
    </source>
</evidence>
<dbReference type="InterPro" id="IPR013217">
    <property type="entry name" value="Methyltransf_12"/>
</dbReference>
<keyword evidence="6" id="KW-0949">S-adenosyl-L-methionine</keyword>
<dbReference type="InterPro" id="IPR014030">
    <property type="entry name" value="Ketoacyl_synth_N"/>
</dbReference>
<dbReference type="SUPFAM" id="SSF52151">
    <property type="entry name" value="FabD/lysophospholipase-like"/>
    <property type="match status" value="1"/>
</dbReference>
<dbReference type="InterPro" id="IPR014043">
    <property type="entry name" value="Acyl_transferase_dom"/>
</dbReference>
<dbReference type="Pfam" id="PF00109">
    <property type="entry name" value="ketoacyl-synt"/>
    <property type="match status" value="1"/>
</dbReference>
<name>A0A8J2IA30_9PLEO</name>
<keyword evidence="5" id="KW-0808">Transferase</keyword>
<dbReference type="GO" id="GO:0016491">
    <property type="term" value="F:oxidoreductase activity"/>
    <property type="evidence" value="ECO:0007669"/>
    <property type="project" value="UniProtKB-KW"/>
</dbReference>
<feature type="domain" description="Carrier" evidence="11">
    <location>
        <begin position="2385"/>
        <end position="2468"/>
    </location>
</feature>
<evidence type="ECO:0000259" key="11">
    <source>
        <dbReference type="PROSITE" id="PS50075"/>
    </source>
</evidence>
<dbReference type="Pfam" id="PF21089">
    <property type="entry name" value="PKS_DH_N"/>
    <property type="match status" value="1"/>
</dbReference>
<dbReference type="Pfam" id="PF14765">
    <property type="entry name" value="PS-DH"/>
    <property type="match status" value="1"/>
</dbReference>
<feature type="active site" description="Proton donor; for dehydratase activity" evidence="9">
    <location>
        <position position="1144"/>
    </location>
</feature>
<feature type="domain" description="Ketosynthase family 3 (KS3)" evidence="12">
    <location>
        <begin position="8"/>
        <end position="442"/>
    </location>
</feature>
<dbReference type="SMART" id="SM00827">
    <property type="entry name" value="PKS_AT"/>
    <property type="match status" value="1"/>
</dbReference>
<dbReference type="InterPro" id="IPR001227">
    <property type="entry name" value="Ac_transferase_dom_sf"/>
</dbReference>
<dbReference type="GO" id="GO:0006633">
    <property type="term" value="P:fatty acid biosynthetic process"/>
    <property type="evidence" value="ECO:0007669"/>
    <property type="project" value="TreeGrafter"/>
</dbReference>
<dbReference type="InterPro" id="IPR014031">
    <property type="entry name" value="Ketoacyl_synth_C"/>
</dbReference>
<dbReference type="Pfam" id="PF02801">
    <property type="entry name" value="Ketoacyl-synt_C"/>
    <property type="match status" value="1"/>
</dbReference>
<dbReference type="InterPro" id="IPR049552">
    <property type="entry name" value="PKS_DH_N"/>
</dbReference>
<dbReference type="InterPro" id="IPR050091">
    <property type="entry name" value="PKS_NRPS_Biosynth_Enz"/>
</dbReference>
<dbReference type="PROSITE" id="PS52019">
    <property type="entry name" value="PKS_MFAS_DH"/>
    <property type="match status" value="1"/>
</dbReference>
<gene>
    <name evidence="14" type="ORF">ALTATR162_LOCUS9804</name>
</gene>
<evidence type="ECO:0008006" key="16">
    <source>
        <dbReference type="Google" id="ProtNLM"/>
    </source>
</evidence>
<dbReference type="InterPro" id="IPR036291">
    <property type="entry name" value="NAD(P)-bd_dom_sf"/>
</dbReference>
<dbReference type="InterPro" id="IPR016035">
    <property type="entry name" value="Acyl_Trfase/lysoPLipase"/>
</dbReference>
<dbReference type="GeneID" id="67022066"/>
<evidence type="ECO:0000256" key="1">
    <source>
        <dbReference type="ARBA" id="ARBA00004685"/>
    </source>
</evidence>
<dbReference type="Pfam" id="PF16197">
    <property type="entry name" value="KAsynt_C_assoc"/>
    <property type="match status" value="1"/>
</dbReference>
<keyword evidence="15" id="KW-1185">Reference proteome</keyword>
<evidence type="ECO:0000256" key="7">
    <source>
        <dbReference type="ARBA" id="ARBA00023002"/>
    </source>
</evidence>
<dbReference type="SMART" id="SM00822">
    <property type="entry name" value="PKS_KR"/>
    <property type="match status" value="1"/>
</dbReference>
<feature type="active site" description="Proton acceptor; for dehydratase activity" evidence="9">
    <location>
        <position position="969"/>
    </location>
</feature>
<dbReference type="PROSITE" id="PS50075">
    <property type="entry name" value="CARRIER"/>
    <property type="match status" value="1"/>
</dbReference>
<dbReference type="GO" id="GO:0004312">
    <property type="term" value="F:fatty acid synthase activity"/>
    <property type="evidence" value="ECO:0007669"/>
    <property type="project" value="TreeGrafter"/>
</dbReference>
<dbReference type="PROSITE" id="PS00012">
    <property type="entry name" value="PHOSPHOPANTETHEINE"/>
    <property type="match status" value="1"/>
</dbReference>
<evidence type="ECO:0000259" key="13">
    <source>
        <dbReference type="PROSITE" id="PS52019"/>
    </source>
</evidence>
<evidence type="ECO:0000256" key="4">
    <source>
        <dbReference type="ARBA" id="ARBA00022603"/>
    </source>
</evidence>
<dbReference type="Gene3D" id="3.10.129.110">
    <property type="entry name" value="Polyketide synthase dehydratase"/>
    <property type="match status" value="1"/>
</dbReference>
<dbReference type="Gene3D" id="3.40.366.10">
    <property type="entry name" value="Malonyl-Coenzyme A Acyl Carrier Protein, domain 2"/>
    <property type="match status" value="1"/>
</dbReference>
<keyword evidence="3" id="KW-0597">Phosphoprotein</keyword>
<feature type="region of interest" description="C-terminal hotdog fold" evidence="9">
    <location>
        <begin position="1085"/>
        <end position="1240"/>
    </location>
</feature>
<dbReference type="InterPro" id="IPR020841">
    <property type="entry name" value="PKS_Beta-ketoAc_synthase_dom"/>
</dbReference>
<comment type="caution">
    <text evidence="14">The sequence shown here is derived from an EMBL/GenBank/DDBJ whole genome shotgun (WGS) entry which is preliminary data.</text>
</comment>
<feature type="domain" description="PKS/mFAS DH" evidence="13">
    <location>
        <begin position="937"/>
        <end position="1240"/>
    </location>
</feature>
<evidence type="ECO:0000256" key="2">
    <source>
        <dbReference type="ARBA" id="ARBA00022450"/>
    </source>
</evidence>
<dbReference type="PANTHER" id="PTHR43775">
    <property type="entry name" value="FATTY ACID SYNTHASE"/>
    <property type="match status" value="1"/>
</dbReference>
<evidence type="ECO:0000256" key="8">
    <source>
        <dbReference type="ARBA" id="ARBA00023268"/>
    </source>
</evidence>
<evidence type="ECO:0000313" key="14">
    <source>
        <dbReference type="EMBL" id="CAG5181726.1"/>
    </source>
</evidence>
<dbReference type="GO" id="GO:0044550">
    <property type="term" value="P:secondary metabolite biosynthetic process"/>
    <property type="evidence" value="ECO:0007669"/>
    <property type="project" value="UniProtKB-ARBA"/>
</dbReference>
<dbReference type="OrthoDB" id="329835at2759"/>
<dbReference type="InterPro" id="IPR013968">
    <property type="entry name" value="PKS_KR"/>
</dbReference>
<dbReference type="InterPro" id="IPR042104">
    <property type="entry name" value="PKS_dehydratase_sf"/>
</dbReference>
<evidence type="ECO:0000256" key="5">
    <source>
        <dbReference type="ARBA" id="ARBA00022679"/>
    </source>
</evidence>
<dbReference type="Proteomes" id="UP000676310">
    <property type="component" value="Unassembled WGS sequence"/>
</dbReference>
<dbReference type="PROSITE" id="PS52004">
    <property type="entry name" value="KS3_2"/>
    <property type="match status" value="1"/>
</dbReference>
<dbReference type="InterPro" id="IPR029063">
    <property type="entry name" value="SAM-dependent_MTases_sf"/>
</dbReference>
<evidence type="ECO:0000256" key="10">
    <source>
        <dbReference type="SAM" id="MobiDB-lite"/>
    </source>
</evidence>
<evidence type="ECO:0000256" key="3">
    <source>
        <dbReference type="ARBA" id="ARBA00022553"/>
    </source>
</evidence>
<protein>
    <recommendedName>
        <fullName evidence="16">Polyketide synthase</fullName>
    </recommendedName>
</protein>
<feature type="region of interest" description="N-terminal hotdog fold" evidence="9">
    <location>
        <begin position="937"/>
        <end position="1070"/>
    </location>
</feature>
<dbReference type="PANTHER" id="PTHR43775:SF20">
    <property type="entry name" value="HYBRID PKS-NRPS SYNTHETASE APDA"/>
    <property type="match status" value="1"/>
</dbReference>
<keyword evidence="2" id="KW-0596">Phosphopantetheine</keyword>
<feature type="compositionally biased region" description="Low complexity" evidence="10">
    <location>
        <begin position="2500"/>
        <end position="2513"/>
    </location>
</feature>
<dbReference type="CDD" id="cd02440">
    <property type="entry name" value="AdoMet_MTases"/>
    <property type="match status" value="1"/>
</dbReference>
<dbReference type="InterPro" id="IPR020807">
    <property type="entry name" value="PKS_DH"/>
</dbReference>
<dbReference type="GO" id="GO:0008168">
    <property type="term" value="F:methyltransferase activity"/>
    <property type="evidence" value="ECO:0007669"/>
    <property type="project" value="UniProtKB-KW"/>
</dbReference>
<dbReference type="EMBL" id="CAJRGZ010000027">
    <property type="protein sequence ID" value="CAG5181726.1"/>
    <property type="molecule type" value="Genomic_DNA"/>
</dbReference>
<dbReference type="Pfam" id="PF07993">
    <property type="entry name" value="NAD_binding_4"/>
    <property type="match status" value="1"/>
</dbReference>
<dbReference type="InterPro" id="IPR049551">
    <property type="entry name" value="PKS_DH_C"/>
</dbReference>
<keyword evidence="4" id="KW-0489">Methyltransferase</keyword>
<dbReference type="InterPro" id="IPR032821">
    <property type="entry name" value="PKS_assoc"/>
</dbReference>
<dbReference type="Gene3D" id="3.40.47.10">
    <property type="match status" value="1"/>
</dbReference>
<feature type="region of interest" description="Disordered" evidence="10">
    <location>
        <begin position="2472"/>
        <end position="2514"/>
    </location>
</feature>
<organism evidence="14 15">
    <name type="scientific">Alternaria atra</name>
    <dbReference type="NCBI Taxonomy" id="119953"/>
    <lineage>
        <taxon>Eukaryota</taxon>
        <taxon>Fungi</taxon>
        <taxon>Dikarya</taxon>
        <taxon>Ascomycota</taxon>
        <taxon>Pezizomycotina</taxon>
        <taxon>Dothideomycetes</taxon>
        <taxon>Pleosporomycetidae</taxon>
        <taxon>Pleosporales</taxon>
        <taxon>Pleosporineae</taxon>
        <taxon>Pleosporaceae</taxon>
        <taxon>Alternaria</taxon>
        <taxon>Alternaria sect. Ulocladioides</taxon>
    </lineage>
</organism>
<comment type="pathway">
    <text evidence="1">Mycotoxin biosynthesis.</text>
</comment>
<sequence length="2872" mass="314837">MPSTSRQNEPIAIIGSACRFAGGVNTPSNLWNLLRNPKDVRTEIPSTRFNATGYYHPNSAHHGHSNVKHSYLINDDLSAFDAEFFSINPIEAKAMDPQQRVLLEVVYESLESAGQQIDNLRGSDTAVFAGVMTGDWEAMLLRDLDAAPTYFAVGTSRAVLSNRIAYFFDWHGAAVTIDTACSSSLVAVHQAVQALRSGDSRMAIACGANLILGPESYIIESKLKMLSPDGVSRMWDKDANGYARGDGVASLLLKPLCDAIADGDRIEAIIRETGVNQDGATAGLTMPSAIAQKALIHATYAKAGLDIRNDRPQYFEAHGTGTPAGDPVEAQAISSAFYDGSITCAATDDPLYVGSIKTVLGHTEGTAGIAAILKASLAMQNSTIPPNLLFENLSPTVAPFYNDLQILTAPKPWPHLPPNVPKRASVNSFGFGGTNAHAILESYVESYRDPSENKIARFTPFVFSAGSEKTLRANLAAFADYLDGSEVNIDDLAYTLQERRSVLSRRIALPADRLVELSSTIRTLISDTEATVGTKATHSTKPRVLGVFTGQGAQSARMGASLIEQSSLASEIIQRLENYLAELPVLDRPSWSLREQILADNDSRVGEAEISQPLCTAIQIMIVELLATAGVTFAGVVGHSSGEIAAAYAAGYLTSRDAILIAYYRGLHCKLAASPTKDTKGAMLAVGTSMEDALELCADPEFAGRVSVAASNSSSSITISGDEDAIAELQTIFSDEGKFARRLKVDQAYHSAHMLPCYEPYVKSLQHVGVKALNPPTGACVWYSSVYEGKVAHSGLSLDDEYWALNMTKPVLFSQAVTAAASSGLSFDVVVEVGPHPALQGPASQTLQDTLEKTLPYHGTLSRSLDAVRSLSSVLAFLWSHLGKFVQLAKCQKALSPIKSVCKLLKGLPSYQWNHESKYWHESRRSRRMRLRSKLFHPLLGDVSPDSAAHHLKWKNVLRPNEIDWLEGHQVQGQIVFPAAGYVSSAVEATLALADVKKMSLIEITDFHIHNALTFDDDNGVEVLIELSNVSDAQKDSIIAHFTYSAALSGADGELTLAACSKVKIILGPWSTETLPSRRPAPPHLINVEQSRLYNFMESLEYDFTGPFRSLSTLQRKLGKARCTAQKADTTDAKSLLIHPVDLDASFQSVMLAYSYPGDDQLRNLHLPTSISKIRLNPAVLTQDSSDRALEIDSICNQEDRVTPGAGFSGHVEIYMNGLSHSAIQVDRVLFKPIKSGADSDRNVFYKMHWVPSAPDGHRAASGIPISQNDVDLLWILSRIASFYLRKFDEDVPEDSPARRESPLCHYLNYARHMTQLLCSGEHKYARKSWADDTVEDVRAEVKAKGVEDNSDVKIMFLVGETMPRVFTGETTMLEHFRESGLLDEYYANGFGTMQSSLWLSHATKQITDRSPHLNILEIGAGTGGATKNILNEIGHDFDSYTFTDISSSFFENAADIFSPWRERMVFKVCDAEKDPLTQGFTEGAYDVVIGSLVVHATAQLDKTMRNLRKLLKPGGYLIIGEGSSDGPLQSGDGFIFGALPGWWLGVDEGRNLSPFINVPQWDSILKRTGFSGIDTLSPPDFLETFGVILFVSQAVDERVEFLREPLKPSAFTPAIPKLAIIGGETEIVATKRLELKSILGNIAGEIVTFDSLETVDHALVDEETTVLSLTELERPAFKEITQERWYSFRKFFEAERTVLWVTKGRLEDEPFSNMIVGFGRSAVHELDNLRLQFVDIPDVESLSATSLAETLIRYHARTVEDDNILYVAEPEIVLDANSTELVPRLAPIAEANERYNSLQRPIPYKVDLSESIIELEQAEDGTYFREMTRFEINKEVAHAESIQLRITNSSFSAIKTSAGQLFLVIGKNDSNEDVLALSSSLSSTIRVPEASTIKVDLAVRSGSKYLATAILELLAFGILQPMFEGQVLAVHNPTKGLARAVSAQALERGIPVIYTTDEQNDPEKCKKLSTYASRTDIAKAIGRDVASFVSFSFGISNNDQTILSVLPDHCRVETIATLFSNKGTTTFHTPAMALQQVLLSISSRVTSRKETEDSECEILNIRDLAAGTSLQSPLTTIDWVSHEPLTARRSRLDYRPMFKADQTYWLCGMSGALGISLCDWMIDQGVRNLVLTSRNPKVEPDWLENHKTNGVRVEILTCDVTDLQALKLVHEKIEDTFPRIVGVLNGAMVLRDSSIQNMEFDQVTDVIRPKVLGSKHLDEIFFDVDLDFFILLSSINCVIGNVGQANYAAANMGMVGVAANRRKRGLNSIAVNVGAIIGVGYITQSDRQLDQTVAKMAMMHLSDDDFHQIFAEAMEGGHLDSTVGAELSTGLLDISPDSVNIPKWFLDPKFARFIVHQIAGSSDKKEHGNAASVRERLQSCKTEQEVLQTIRQTFAAQLRKILQTDLADDEMLAMRGYELGLDSLISVDIRSWFLKNFLANIPVLKIMANDVQMDSLAQLAAESIPGSLIPGVSSRSAPTHSSNGTIQSSAVGSRLETQATSPATTPSTPASSVDDAAYEKIDWKAETAVPENIEHTKLGRKVSEPPKVVMLTGVSGLLGHHLLNHLLEQQSIEKVICVAVRRLSERVEKGDIPPASQRVTYYDGDLRDRYFGLPEAEAHKIFDEVDAIIHNGSDTSHLKFYSALRDANAKSTRQILEFAIPRHIPIHYVSSAGIALFAGMDAFPEISATLTGTLPPADGAHGYMCGKWVNECLMEKVNARYGLKICIHRPSTIIREGDDATTSRAEFDWVNALIHYSHRIEKVPKILHSRGAFDLVYVQNVCKDIVRELFNSNLTAANAVTYVNNVGDIVIPMANLVQIGDSKGKKYQVLEMEDWIREAIAAGLHPAVAALIETFDEPGSPAYPKLLRSRS</sequence>
<dbReference type="CDD" id="cd00833">
    <property type="entry name" value="PKS"/>
    <property type="match status" value="1"/>
</dbReference>
<dbReference type="SMART" id="SM00826">
    <property type="entry name" value="PKS_DH"/>
    <property type="match status" value="1"/>
</dbReference>
<dbReference type="SUPFAM" id="SSF55048">
    <property type="entry name" value="Probable ACP-binding domain of malonyl-CoA ACP transacylase"/>
    <property type="match status" value="1"/>
</dbReference>
<feature type="compositionally biased region" description="Polar residues" evidence="10">
    <location>
        <begin position="2474"/>
        <end position="2499"/>
    </location>
</feature>
<dbReference type="Gene3D" id="3.40.50.720">
    <property type="entry name" value="NAD(P)-binding Rossmann-like Domain"/>
    <property type="match status" value="2"/>
</dbReference>
<dbReference type="InterPro" id="IPR016039">
    <property type="entry name" value="Thiolase-like"/>
</dbReference>
<evidence type="ECO:0000313" key="15">
    <source>
        <dbReference type="Proteomes" id="UP000676310"/>
    </source>
</evidence>
<evidence type="ECO:0000259" key="12">
    <source>
        <dbReference type="PROSITE" id="PS52004"/>
    </source>
</evidence>
<dbReference type="InterPro" id="IPR049900">
    <property type="entry name" value="PKS_mFAS_DH"/>
</dbReference>
<dbReference type="InterPro" id="IPR009081">
    <property type="entry name" value="PP-bd_ACP"/>
</dbReference>
<dbReference type="SUPFAM" id="SSF53901">
    <property type="entry name" value="Thiolase-like"/>
    <property type="match status" value="1"/>
</dbReference>